<keyword evidence="2" id="KW-1185">Reference proteome</keyword>
<gene>
    <name evidence="1" type="ORF">BDQ94DRAFT_155960</name>
</gene>
<name>A0A3F3PGZ5_9EURO</name>
<sequence length="52" mass="5732">MDSGNVIEPNVGFSACTQRPYLSLNSPSMLSLGLFRTQILHAVCRCYRLGDV</sequence>
<dbReference type="Proteomes" id="UP000253729">
    <property type="component" value="Unassembled WGS sequence"/>
</dbReference>
<organism evidence="1 2">
    <name type="scientific">Aspergillus welwitschiae</name>
    <dbReference type="NCBI Taxonomy" id="1341132"/>
    <lineage>
        <taxon>Eukaryota</taxon>
        <taxon>Fungi</taxon>
        <taxon>Dikarya</taxon>
        <taxon>Ascomycota</taxon>
        <taxon>Pezizomycotina</taxon>
        <taxon>Eurotiomycetes</taxon>
        <taxon>Eurotiomycetidae</taxon>
        <taxon>Eurotiales</taxon>
        <taxon>Aspergillaceae</taxon>
        <taxon>Aspergillus</taxon>
        <taxon>Aspergillus subgen. Circumdati</taxon>
    </lineage>
</organism>
<dbReference type="AlphaFoldDB" id="A0A3F3PGZ5"/>
<accession>A0A3F3PGZ5</accession>
<evidence type="ECO:0000313" key="1">
    <source>
        <dbReference type="EMBL" id="RDH26138.1"/>
    </source>
</evidence>
<proteinExistence type="predicted"/>
<dbReference type="EMBL" id="KZ852265">
    <property type="protein sequence ID" value="RDH26138.1"/>
    <property type="molecule type" value="Genomic_DNA"/>
</dbReference>
<dbReference type="RefSeq" id="XP_026619160.1">
    <property type="nucleotide sequence ID" value="XM_026768565.1"/>
</dbReference>
<dbReference type="GeneID" id="38136921"/>
<evidence type="ECO:0000313" key="2">
    <source>
        <dbReference type="Proteomes" id="UP000253729"/>
    </source>
</evidence>
<protein>
    <submittedName>
        <fullName evidence="1">Uncharacterized protein</fullName>
    </submittedName>
</protein>
<reference evidence="1 2" key="1">
    <citation type="submission" date="2018-07" db="EMBL/GenBank/DDBJ databases">
        <title>The genomes of Aspergillus section Nigri reveals drivers in fungal speciation.</title>
        <authorList>
            <consortium name="DOE Joint Genome Institute"/>
            <person name="Vesth T.C."/>
            <person name="Nybo J."/>
            <person name="Theobald S."/>
            <person name="Brandl J."/>
            <person name="Frisvad J.C."/>
            <person name="Nielsen K.F."/>
            <person name="Lyhne E.K."/>
            <person name="Kogle M.E."/>
            <person name="Kuo A."/>
            <person name="Riley R."/>
            <person name="Clum A."/>
            <person name="Nolan M."/>
            <person name="Lipzen A."/>
            <person name="Salamov A."/>
            <person name="Henrissat B."/>
            <person name="Wiebenga A."/>
            <person name="De vries R.P."/>
            <person name="Grigoriev I.V."/>
            <person name="Mortensen U.H."/>
            <person name="Andersen M.R."/>
            <person name="Baker S.E."/>
        </authorList>
    </citation>
    <scope>NUCLEOTIDE SEQUENCE [LARGE SCALE GENOMIC DNA]</scope>
    <source>
        <strain evidence="1 2">CBS 139.54b</strain>
    </source>
</reference>